<evidence type="ECO:0000313" key="2">
    <source>
        <dbReference type="Proteomes" id="UP000007151"/>
    </source>
</evidence>
<dbReference type="EMBL" id="AGBW02012635">
    <property type="protein sequence ID" value="OWR44677.1"/>
    <property type="molecule type" value="Genomic_DNA"/>
</dbReference>
<dbReference type="InParanoid" id="A0A212ET70"/>
<organism evidence="1 2">
    <name type="scientific">Danaus plexippus plexippus</name>
    <dbReference type="NCBI Taxonomy" id="278856"/>
    <lineage>
        <taxon>Eukaryota</taxon>
        <taxon>Metazoa</taxon>
        <taxon>Ecdysozoa</taxon>
        <taxon>Arthropoda</taxon>
        <taxon>Hexapoda</taxon>
        <taxon>Insecta</taxon>
        <taxon>Pterygota</taxon>
        <taxon>Neoptera</taxon>
        <taxon>Endopterygota</taxon>
        <taxon>Lepidoptera</taxon>
        <taxon>Glossata</taxon>
        <taxon>Ditrysia</taxon>
        <taxon>Papilionoidea</taxon>
        <taxon>Nymphalidae</taxon>
        <taxon>Danainae</taxon>
        <taxon>Danaini</taxon>
        <taxon>Danaina</taxon>
        <taxon>Danaus</taxon>
        <taxon>Danaus</taxon>
    </lineage>
</organism>
<protein>
    <submittedName>
        <fullName evidence="1">Uncharacterized protein</fullName>
    </submittedName>
</protein>
<dbReference type="InterPro" id="IPR031751">
    <property type="entry name" value="DUF4735"/>
</dbReference>
<dbReference type="KEGG" id="dpl:KGM_200374"/>
<proteinExistence type="predicted"/>
<dbReference type="STRING" id="278856.A0A212ET70"/>
<name>A0A212ET70_DANPL</name>
<dbReference type="Pfam" id="PF15882">
    <property type="entry name" value="DUF4735"/>
    <property type="match status" value="1"/>
</dbReference>
<comment type="caution">
    <text evidence="1">The sequence shown here is derived from an EMBL/GenBank/DDBJ whole genome shotgun (WGS) entry which is preliminary data.</text>
</comment>
<keyword evidence="2" id="KW-1185">Reference proteome</keyword>
<dbReference type="Proteomes" id="UP000007151">
    <property type="component" value="Unassembled WGS sequence"/>
</dbReference>
<dbReference type="AlphaFoldDB" id="A0A212ET70"/>
<accession>A0A212ET70</accession>
<dbReference type="eggNOG" id="ENOG502TC5I">
    <property type="taxonomic scope" value="Eukaryota"/>
</dbReference>
<sequence length="88" mass="9642">MNKVISWQEPKGCYADDRQPFVKLTGFVGPAASPPPKDREEEYRVKKAASSEGGTCNSLTSAMALGTLVVYVRALLETDQAFQYDVLV</sequence>
<evidence type="ECO:0000313" key="1">
    <source>
        <dbReference type="EMBL" id="OWR44677.1"/>
    </source>
</evidence>
<reference evidence="1 2" key="1">
    <citation type="journal article" date="2011" name="Cell">
        <title>The monarch butterfly genome yields insights into long-distance migration.</title>
        <authorList>
            <person name="Zhan S."/>
            <person name="Merlin C."/>
            <person name="Boore J.L."/>
            <person name="Reppert S.M."/>
        </authorList>
    </citation>
    <scope>NUCLEOTIDE SEQUENCE [LARGE SCALE GENOMIC DNA]</scope>
    <source>
        <strain evidence="1">F-2</strain>
    </source>
</reference>
<gene>
    <name evidence="1" type="ORF">KGM_200374</name>
</gene>